<keyword evidence="4" id="KW-1185">Reference proteome</keyword>
<accession>A0A9W4XXC8</accession>
<feature type="chain" id="PRO_5040974929" evidence="2">
    <location>
        <begin position="22"/>
        <end position="963"/>
    </location>
</feature>
<feature type="signal peptide" evidence="2">
    <location>
        <begin position="1"/>
        <end position="21"/>
    </location>
</feature>
<comment type="caution">
    <text evidence="3">The sequence shown here is derived from an EMBL/GenBank/DDBJ whole genome shotgun (WGS) entry which is preliminary data.</text>
</comment>
<dbReference type="Proteomes" id="UP001152607">
    <property type="component" value="Unassembled WGS sequence"/>
</dbReference>
<keyword evidence="2" id="KW-0732">Signal</keyword>
<dbReference type="EMBL" id="CAOQHR010000013">
    <property type="protein sequence ID" value="CAI6342396.1"/>
    <property type="molecule type" value="Genomic_DNA"/>
</dbReference>
<evidence type="ECO:0000256" key="1">
    <source>
        <dbReference type="SAM" id="MobiDB-lite"/>
    </source>
</evidence>
<reference evidence="3" key="1">
    <citation type="submission" date="2023-01" db="EMBL/GenBank/DDBJ databases">
        <authorList>
            <person name="Van Ghelder C."/>
            <person name="Rancurel C."/>
        </authorList>
    </citation>
    <scope>NUCLEOTIDE SEQUENCE</scope>
    <source>
        <strain evidence="3">CNCM I-4278</strain>
    </source>
</reference>
<dbReference type="AlphaFoldDB" id="A0A9W4XXC8"/>
<evidence type="ECO:0000256" key="2">
    <source>
        <dbReference type="SAM" id="SignalP"/>
    </source>
</evidence>
<proteinExistence type="predicted"/>
<evidence type="ECO:0000313" key="4">
    <source>
        <dbReference type="Proteomes" id="UP001152607"/>
    </source>
</evidence>
<sequence>MYHGALLMLFLVLGLPASAMASQIAGSAPYYVNTTTPPSITAPISITRSSQLQYPTNIIPSSSLQSPDNATLSSSNATSITHHNVSCTVNIPSANVYWWFAATYELVIGTMTTKAPGFVNPGGYLTMIPNNATFDAAATISGQRALTETSTWDSEWEMYWTFFDPYPVTPTAAVSSIVTRNTPAPLPSGNIIPQKDWPLYTHDPAHQLPASVSIASIANSTLAITSATPFVRLASYEVVSTVDGAMFTSTVKLSQPSAFDYAVDGVESSASAQGIVPSAFMQDIAQTSCKPGVIYATVTVLIVIDISYVNVPRFLPLLVHLESSASGFESDSPVNIQATSKGVPFTVSWDFPSSGGIGRGAGGEPSTHLPDPQSASEAHASSPGAQNPVPATVSATDRLAGDSFVGGLQPTPHTVGLIGKSPVIVAPSSVVIIGTNTLSPGSIMSVDGTAISLLPSATALAIGDITSRLPLMANPGSSTISVGNILGNPIMLNPSSEIVIAGQTLLPGAPSLTLGGNPISLAPSATALIIRDKTSALPSVLFPGVNAQAHTAAIPLLTIGSSVYTANAATQYYLGPGQILEPGGTAVGFRGTMVSLAPSASFVVIGDQTQALPTFMPASPTARQEIIVAGSTITAISSIVAQNSNPEKQDGQAAKPVFVIGGQTLAPGHDVTVAGTTISLGDSGSVVVINGITSTFPANAAPSTAPPLTVGQRVLEPVLNEKIIYDIHGIPLTPGGLVTVSGAVISLSPDATTLAVDGVTTTISHSQAITIVSGVYSAVSRPETLYKIGNQVLTPGGSIIMEGTTISLAPMATALVVNGVTTSLTTPSKSQPAPTNPPILTIGTQTYTAMTGIGTTFMIGGQVLTPGGAITQNGTTISLAPGATKLVYGSAGKSITEILFPATTTRGSGAQVSTGGDATAGKTQNIGQATATSTTRSFAQSRLAPCLRLLLFSFTAALIGIIA</sequence>
<organism evidence="3 4">
    <name type="scientific">Periconia digitata</name>
    <dbReference type="NCBI Taxonomy" id="1303443"/>
    <lineage>
        <taxon>Eukaryota</taxon>
        <taxon>Fungi</taxon>
        <taxon>Dikarya</taxon>
        <taxon>Ascomycota</taxon>
        <taxon>Pezizomycotina</taxon>
        <taxon>Dothideomycetes</taxon>
        <taxon>Pleosporomycetidae</taxon>
        <taxon>Pleosporales</taxon>
        <taxon>Massarineae</taxon>
        <taxon>Periconiaceae</taxon>
        <taxon>Periconia</taxon>
    </lineage>
</organism>
<gene>
    <name evidence="3" type="ORF">PDIGIT_LOCUS15603</name>
</gene>
<dbReference type="OrthoDB" id="3642826at2759"/>
<protein>
    <submittedName>
        <fullName evidence="3">Uncharacterized protein</fullName>
    </submittedName>
</protein>
<feature type="region of interest" description="Disordered" evidence="1">
    <location>
        <begin position="356"/>
        <end position="391"/>
    </location>
</feature>
<name>A0A9W4XXC8_9PLEO</name>
<evidence type="ECO:0000313" key="3">
    <source>
        <dbReference type="EMBL" id="CAI6342396.1"/>
    </source>
</evidence>